<dbReference type="KEGG" id="lak:106176526"/>
<reference evidence="3" key="1">
    <citation type="submission" date="2025-08" db="UniProtKB">
        <authorList>
            <consortium name="RefSeq"/>
        </authorList>
    </citation>
    <scope>IDENTIFICATION</scope>
    <source>
        <tissue evidence="3">Gonads</tissue>
    </source>
</reference>
<dbReference type="InterPro" id="IPR016024">
    <property type="entry name" value="ARM-type_fold"/>
</dbReference>
<name>A0A1S3JWG4_LINAN</name>
<organism evidence="2 3">
    <name type="scientific">Lingula anatina</name>
    <name type="common">Brachiopod</name>
    <name type="synonym">Lingula unguis</name>
    <dbReference type="NCBI Taxonomy" id="7574"/>
    <lineage>
        <taxon>Eukaryota</taxon>
        <taxon>Metazoa</taxon>
        <taxon>Spiralia</taxon>
        <taxon>Lophotrochozoa</taxon>
        <taxon>Brachiopoda</taxon>
        <taxon>Linguliformea</taxon>
        <taxon>Lingulata</taxon>
        <taxon>Lingulida</taxon>
        <taxon>Linguloidea</taxon>
        <taxon>Lingulidae</taxon>
        <taxon>Lingula</taxon>
    </lineage>
</organism>
<evidence type="ECO:0000256" key="1">
    <source>
        <dbReference type="SAM" id="MobiDB-lite"/>
    </source>
</evidence>
<dbReference type="GeneID" id="106176526"/>
<dbReference type="InterPro" id="IPR011989">
    <property type="entry name" value="ARM-like"/>
</dbReference>
<dbReference type="Proteomes" id="UP000085678">
    <property type="component" value="Unplaced"/>
</dbReference>
<dbReference type="Gene3D" id="1.25.10.10">
    <property type="entry name" value="Leucine-rich Repeat Variant"/>
    <property type="match status" value="1"/>
</dbReference>
<keyword evidence="2" id="KW-1185">Reference proteome</keyword>
<dbReference type="STRING" id="7574.A0A1S3JWG4"/>
<dbReference type="SUPFAM" id="SSF48371">
    <property type="entry name" value="ARM repeat"/>
    <property type="match status" value="1"/>
</dbReference>
<protein>
    <submittedName>
        <fullName evidence="3">Armadillo repeat-containing protein 1</fullName>
    </submittedName>
</protein>
<dbReference type="RefSeq" id="XP_013414406.1">
    <property type="nucleotide sequence ID" value="XM_013558952.2"/>
</dbReference>
<dbReference type="OrthoDB" id="17335at2759"/>
<evidence type="ECO:0000313" key="2">
    <source>
        <dbReference type="Proteomes" id="UP000085678"/>
    </source>
</evidence>
<dbReference type="InParanoid" id="A0A1S3JWG4"/>
<proteinExistence type="predicted"/>
<feature type="region of interest" description="Disordered" evidence="1">
    <location>
        <begin position="309"/>
        <end position="335"/>
    </location>
</feature>
<accession>A0A1S3JWG4</accession>
<dbReference type="AlphaFoldDB" id="A0A1S3JWG4"/>
<evidence type="ECO:0000313" key="3">
    <source>
        <dbReference type="RefSeq" id="XP_013414406.1"/>
    </source>
</evidence>
<sequence>MSADVSTVLACKKIAADPLTRTRLLQDSASVGFLVLVLSNNDPSFRKAALETLILLSDTAKHRAYLSRFLGMEDQVVMLLERYSVLQCTTKMSADVSTVLACKKIAADPLTRTRLLQDSASVGFLVLVLSNNDPSFRKAALETLILLSDTAKHRAYLSRFLGMEDQVVMLLESDNNEIQTLAKQLHKLLYEESHALKDSKNTRSQSCRKETMKKKGGFFIAQGRSKTVVLQIKGLKDKTDMEICRSHLLEVKGVISITFDMVKKRAILRTKVDMSEEVLARAIAKSDTMSAEQVVKGPDGEEFISFGAGAAAPPDKENLDLPQYLPDEDSPAKDSHSLARLGQANKAKGWLSAAASYISNTFYW</sequence>
<gene>
    <name evidence="3" type="primary">LOC106176526</name>
</gene>
<dbReference type="PANTHER" id="PTHR28592">
    <property type="entry name" value="ARMADILLO REPEAT-CONTAINING PROTEIN 1"/>
    <property type="match status" value="1"/>
</dbReference>
<dbReference type="PANTHER" id="PTHR28592:SF1">
    <property type="entry name" value="ARMADILLO REPEAT-CONTAINING PROTEIN 1"/>
    <property type="match status" value="1"/>
</dbReference>